<dbReference type="GO" id="GO:0003884">
    <property type="term" value="F:D-amino-acid oxidase activity"/>
    <property type="evidence" value="ECO:0007669"/>
    <property type="project" value="InterPro"/>
</dbReference>
<evidence type="ECO:0000259" key="7">
    <source>
        <dbReference type="Pfam" id="PF01266"/>
    </source>
</evidence>
<dbReference type="GO" id="GO:0005737">
    <property type="term" value="C:cytoplasm"/>
    <property type="evidence" value="ECO:0007669"/>
    <property type="project" value="TreeGrafter"/>
</dbReference>
<dbReference type="Pfam" id="PF01266">
    <property type="entry name" value="DAO"/>
    <property type="match status" value="1"/>
</dbReference>
<comment type="similarity">
    <text evidence="2">Belongs to the DAMOX/DASOX family.</text>
</comment>
<comment type="cofactor">
    <cofactor evidence="1 6">
        <name>FAD</name>
        <dbReference type="ChEBI" id="CHEBI:57692"/>
    </cofactor>
</comment>
<evidence type="ECO:0000256" key="3">
    <source>
        <dbReference type="ARBA" id="ARBA00022630"/>
    </source>
</evidence>
<sequence length="373" mass="40537">MSAQPDHLKEIVVLGAGVIGLTTALKIQNRGGYRVTIIAEVLPGDPKSVKYTSLWAGAHHVSVARTDLRQREMDIETFNTMWELSASGGDAEGCFMRLPQTEYYRTERSKGDTLDLMPNFKELSEDWIIREAVSGITYDSVNTDTPVFLSYLLARFLAVGGAIFRGSVQHIDQVIEGGAQLFSGSKSPPSSPEAVIVCLGLGARFLGGVEDGDVYPVRGQTVLIRAPWVTSGMSISGGPSNVWTYVIPRRSGDVIIGGTYDANDWYPVPRPETTRDIIERVLAICPDIAPLTSRLMARKPTVEDVLPIVIEEGCGFRPARKGGIRLENEVREAHNGKKVAVVHNYGHGGYGFLASFGSASMALELLEDALSKL</sequence>
<feature type="binding site" evidence="6">
    <location>
        <begin position="52"/>
        <end position="53"/>
    </location>
    <ligand>
        <name>FAD</name>
        <dbReference type="ChEBI" id="CHEBI:57692"/>
    </ligand>
</feature>
<keyword evidence="4 6" id="KW-0274">FAD</keyword>
<keyword evidence="9" id="KW-1185">Reference proteome</keyword>
<accession>A0A5C3M848</accession>
<dbReference type="InterPro" id="IPR006181">
    <property type="entry name" value="D-amino_acid_oxidase_CS"/>
</dbReference>
<evidence type="ECO:0000256" key="5">
    <source>
        <dbReference type="ARBA" id="ARBA00023002"/>
    </source>
</evidence>
<dbReference type="InterPro" id="IPR023209">
    <property type="entry name" value="DAO"/>
</dbReference>
<feature type="binding site" evidence="6">
    <location>
        <position position="317"/>
    </location>
    <ligand>
        <name>D-dopa</name>
        <dbReference type="ChEBI" id="CHEBI:149689"/>
    </ligand>
</feature>
<evidence type="ECO:0000313" key="8">
    <source>
        <dbReference type="EMBL" id="TFK41512.1"/>
    </source>
</evidence>
<dbReference type="GO" id="GO:0019478">
    <property type="term" value="P:D-amino acid catabolic process"/>
    <property type="evidence" value="ECO:0007669"/>
    <property type="project" value="TreeGrafter"/>
</dbReference>
<dbReference type="PANTHER" id="PTHR11530:SF11">
    <property type="entry name" value="D-ASPARTATE OXIDASE"/>
    <property type="match status" value="1"/>
</dbReference>
<reference evidence="8 9" key="1">
    <citation type="journal article" date="2019" name="Nat. Ecol. Evol.">
        <title>Megaphylogeny resolves global patterns of mushroom evolution.</title>
        <authorList>
            <person name="Varga T."/>
            <person name="Krizsan K."/>
            <person name="Foldi C."/>
            <person name="Dima B."/>
            <person name="Sanchez-Garcia M."/>
            <person name="Sanchez-Ramirez S."/>
            <person name="Szollosi G.J."/>
            <person name="Szarkandi J.G."/>
            <person name="Papp V."/>
            <person name="Albert L."/>
            <person name="Andreopoulos W."/>
            <person name="Angelini C."/>
            <person name="Antonin V."/>
            <person name="Barry K.W."/>
            <person name="Bougher N.L."/>
            <person name="Buchanan P."/>
            <person name="Buyck B."/>
            <person name="Bense V."/>
            <person name="Catcheside P."/>
            <person name="Chovatia M."/>
            <person name="Cooper J."/>
            <person name="Damon W."/>
            <person name="Desjardin D."/>
            <person name="Finy P."/>
            <person name="Geml J."/>
            <person name="Haridas S."/>
            <person name="Hughes K."/>
            <person name="Justo A."/>
            <person name="Karasinski D."/>
            <person name="Kautmanova I."/>
            <person name="Kiss B."/>
            <person name="Kocsube S."/>
            <person name="Kotiranta H."/>
            <person name="LaButti K.M."/>
            <person name="Lechner B.E."/>
            <person name="Liimatainen K."/>
            <person name="Lipzen A."/>
            <person name="Lukacs Z."/>
            <person name="Mihaltcheva S."/>
            <person name="Morgado L.N."/>
            <person name="Niskanen T."/>
            <person name="Noordeloos M.E."/>
            <person name="Ohm R.A."/>
            <person name="Ortiz-Santana B."/>
            <person name="Ovrebo C."/>
            <person name="Racz N."/>
            <person name="Riley R."/>
            <person name="Savchenko A."/>
            <person name="Shiryaev A."/>
            <person name="Soop K."/>
            <person name="Spirin V."/>
            <person name="Szebenyi C."/>
            <person name="Tomsovsky M."/>
            <person name="Tulloss R.E."/>
            <person name="Uehling J."/>
            <person name="Grigoriev I.V."/>
            <person name="Vagvolgyi C."/>
            <person name="Papp T."/>
            <person name="Martin F.M."/>
            <person name="Miettinen O."/>
            <person name="Hibbett D.S."/>
            <person name="Nagy L.G."/>
        </authorList>
    </citation>
    <scope>NUCLEOTIDE SEQUENCE [LARGE SCALE GENOMIC DNA]</scope>
    <source>
        <strain evidence="8 9">CBS 166.37</strain>
    </source>
</reference>
<gene>
    <name evidence="8" type="ORF">BDQ12DRAFT_678109</name>
</gene>
<dbReference type="InterPro" id="IPR006076">
    <property type="entry name" value="FAD-dep_OxRdtase"/>
</dbReference>
<protein>
    <submittedName>
        <fullName evidence="8">D-amino-acid oxidase</fullName>
    </submittedName>
</protein>
<dbReference type="Proteomes" id="UP000308652">
    <property type="component" value="Unassembled WGS sequence"/>
</dbReference>
<feature type="binding site" evidence="6">
    <location>
        <position position="349"/>
    </location>
    <ligand>
        <name>D-dopa</name>
        <dbReference type="ChEBI" id="CHEBI:149689"/>
    </ligand>
</feature>
<proteinExistence type="inferred from homology"/>
<evidence type="ECO:0000313" key="9">
    <source>
        <dbReference type="Proteomes" id="UP000308652"/>
    </source>
</evidence>
<dbReference type="SUPFAM" id="SSF51971">
    <property type="entry name" value="Nucleotide-binding domain"/>
    <property type="match status" value="1"/>
</dbReference>
<dbReference type="PANTHER" id="PTHR11530">
    <property type="entry name" value="D-AMINO ACID OXIDASE"/>
    <property type="match status" value="1"/>
</dbReference>
<dbReference type="GO" id="GO:0071949">
    <property type="term" value="F:FAD binding"/>
    <property type="evidence" value="ECO:0007669"/>
    <property type="project" value="InterPro"/>
</dbReference>
<dbReference type="OrthoDB" id="2015447at2759"/>
<dbReference type="Gene3D" id="3.40.50.720">
    <property type="entry name" value="NAD(P)-binding Rossmann-like Domain"/>
    <property type="match status" value="1"/>
</dbReference>
<organism evidence="8 9">
    <name type="scientific">Crucibulum laeve</name>
    <dbReference type="NCBI Taxonomy" id="68775"/>
    <lineage>
        <taxon>Eukaryota</taxon>
        <taxon>Fungi</taxon>
        <taxon>Dikarya</taxon>
        <taxon>Basidiomycota</taxon>
        <taxon>Agaricomycotina</taxon>
        <taxon>Agaricomycetes</taxon>
        <taxon>Agaricomycetidae</taxon>
        <taxon>Agaricales</taxon>
        <taxon>Agaricineae</taxon>
        <taxon>Nidulariaceae</taxon>
        <taxon>Crucibulum</taxon>
    </lineage>
</organism>
<evidence type="ECO:0000256" key="6">
    <source>
        <dbReference type="PIRSR" id="PIRSR000189-1"/>
    </source>
</evidence>
<dbReference type="STRING" id="68775.A0A5C3M848"/>
<feature type="binding site" evidence="6">
    <location>
        <position position="168"/>
    </location>
    <ligand>
        <name>FAD</name>
        <dbReference type="ChEBI" id="CHEBI:57692"/>
    </ligand>
</feature>
<name>A0A5C3M848_9AGAR</name>
<dbReference type="Gene3D" id="3.30.9.10">
    <property type="entry name" value="D-Amino Acid Oxidase, subunit A, domain 2"/>
    <property type="match status" value="1"/>
</dbReference>
<keyword evidence="5" id="KW-0560">Oxidoreductase</keyword>
<feature type="domain" description="FAD dependent oxidoreductase" evidence="7">
    <location>
        <begin position="11"/>
        <end position="363"/>
    </location>
</feature>
<keyword evidence="3" id="KW-0285">Flavoprotein</keyword>
<dbReference type="PIRSF" id="PIRSF000189">
    <property type="entry name" value="D-aa_oxidase"/>
    <property type="match status" value="1"/>
</dbReference>
<dbReference type="SUPFAM" id="SSF54373">
    <property type="entry name" value="FAD-linked reductases, C-terminal domain"/>
    <property type="match status" value="1"/>
</dbReference>
<evidence type="ECO:0000256" key="1">
    <source>
        <dbReference type="ARBA" id="ARBA00001974"/>
    </source>
</evidence>
<dbReference type="AlphaFoldDB" id="A0A5C3M848"/>
<evidence type="ECO:0000256" key="2">
    <source>
        <dbReference type="ARBA" id="ARBA00006730"/>
    </source>
</evidence>
<evidence type="ECO:0000256" key="4">
    <source>
        <dbReference type="ARBA" id="ARBA00022827"/>
    </source>
</evidence>
<dbReference type="PROSITE" id="PS00677">
    <property type="entry name" value="DAO"/>
    <property type="match status" value="1"/>
</dbReference>
<dbReference type="EMBL" id="ML213594">
    <property type="protein sequence ID" value="TFK41512.1"/>
    <property type="molecule type" value="Genomic_DNA"/>
</dbReference>